<dbReference type="EMBL" id="JASDAP010000025">
    <property type="protein sequence ID" value="KAK1880031.1"/>
    <property type="molecule type" value="Genomic_DNA"/>
</dbReference>
<dbReference type="InterPro" id="IPR003360">
    <property type="entry name" value="US22-like"/>
</dbReference>
<dbReference type="Pfam" id="PF02393">
    <property type="entry name" value="US22"/>
    <property type="match status" value="1"/>
</dbReference>
<feature type="non-terminal residue" evidence="1">
    <location>
        <position position="1"/>
    </location>
</feature>
<reference evidence="1" key="1">
    <citation type="submission" date="2023-04" db="EMBL/GenBank/DDBJ databases">
        <title>Chromosome-level genome of Chaenocephalus aceratus.</title>
        <authorList>
            <person name="Park H."/>
        </authorList>
    </citation>
    <scope>NUCLEOTIDE SEQUENCE</scope>
    <source>
        <strain evidence="1">DE</strain>
        <tissue evidence="1">Muscle</tissue>
    </source>
</reference>
<evidence type="ECO:0000313" key="1">
    <source>
        <dbReference type="EMBL" id="KAK1880031.1"/>
    </source>
</evidence>
<evidence type="ECO:0000313" key="2">
    <source>
        <dbReference type="Proteomes" id="UP001228049"/>
    </source>
</evidence>
<keyword evidence="2" id="KW-1185">Reference proteome</keyword>
<comment type="caution">
    <text evidence="1">The sequence shown here is derived from an EMBL/GenBank/DDBJ whole genome shotgun (WGS) entry which is preliminary data.</text>
</comment>
<organism evidence="1 2">
    <name type="scientific">Dissostichus eleginoides</name>
    <name type="common">Patagonian toothfish</name>
    <name type="synonym">Dissostichus amissus</name>
    <dbReference type="NCBI Taxonomy" id="100907"/>
    <lineage>
        <taxon>Eukaryota</taxon>
        <taxon>Metazoa</taxon>
        <taxon>Chordata</taxon>
        <taxon>Craniata</taxon>
        <taxon>Vertebrata</taxon>
        <taxon>Euteleostomi</taxon>
        <taxon>Actinopterygii</taxon>
        <taxon>Neopterygii</taxon>
        <taxon>Teleostei</taxon>
        <taxon>Neoteleostei</taxon>
        <taxon>Acanthomorphata</taxon>
        <taxon>Eupercaria</taxon>
        <taxon>Perciformes</taxon>
        <taxon>Notothenioidei</taxon>
        <taxon>Nototheniidae</taxon>
        <taxon>Dissostichus</taxon>
    </lineage>
</organism>
<proteinExistence type="predicted"/>
<accession>A0AAD9BAC6</accession>
<name>A0AAD9BAC6_DISEL</name>
<protein>
    <submittedName>
        <fullName evidence="1">Uncharacterized protein</fullName>
    </submittedName>
</protein>
<dbReference type="Proteomes" id="UP001228049">
    <property type="component" value="Unassembled WGS sequence"/>
</dbReference>
<dbReference type="AlphaFoldDB" id="A0AAD9BAC6"/>
<sequence>PPSSSLVLLQPPSSSLVLVLQPSSSLVLVLFLILQPSSSLVLVLQPSSSLVLVLQPSSSLVLVLQPSSSLVLKAIVELSPESKSAGLLFPQKNGKTGPDYLKGVLDYVSKENRHKIFGFRKPAGATLKIGPLEDTIYSGEPKVVNGWGKFYLPEIVSMQVVGVVEGTSCPWDQLVLMICEDEKLYAYDGVELHLVASSLKQLLEEGISYPASKTYYKGEAFKDMTNWEQVRNRPTGRRLEQEHLKLVTKNKATFMENLKATAAIKCKYLFLCFRAKMKFMHLVSLSCFFCIE</sequence>
<gene>
    <name evidence="1" type="ORF">KUDE01_025560</name>
</gene>